<evidence type="ECO:0000313" key="5">
    <source>
        <dbReference type="EMBL" id="OXA46929.1"/>
    </source>
</evidence>
<dbReference type="PANTHER" id="PTHR15963">
    <property type="entry name" value="GENERAL RECEPTOR FOR PHOSPHOINOSITIDES 1-ASSOCIATED SCAFFOLD PROTEIN-RELATED"/>
    <property type="match status" value="1"/>
</dbReference>
<feature type="compositionally biased region" description="Polar residues" evidence="3">
    <location>
        <begin position="365"/>
        <end position="396"/>
    </location>
</feature>
<feature type="compositionally biased region" description="Basic residues" evidence="3">
    <location>
        <begin position="354"/>
        <end position="364"/>
    </location>
</feature>
<organism evidence="5 6">
    <name type="scientific">Folsomia candida</name>
    <name type="common">Springtail</name>
    <dbReference type="NCBI Taxonomy" id="158441"/>
    <lineage>
        <taxon>Eukaryota</taxon>
        <taxon>Metazoa</taxon>
        <taxon>Ecdysozoa</taxon>
        <taxon>Arthropoda</taxon>
        <taxon>Hexapoda</taxon>
        <taxon>Collembola</taxon>
        <taxon>Entomobryomorpha</taxon>
        <taxon>Isotomoidea</taxon>
        <taxon>Isotomidae</taxon>
        <taxon>Proisotominae</taxon>
        <taxon>Folsomia</taxon>
    </lineage>
</organism>
<evidence type="ECO:0000256" key="1">
    <source>
        <dbReference type="ARBA" id="ARBA00004496"/>
    </source>
</evidence>
<feature type="compositionally biased region" description="Polar residues" evidence="3">
    <location>
        <begin position="1"/>
        <end position="11"/>
    </location>
</feature>
<accession>A0A226DNZ5</accession>
<feature type="domain" description="PDZ" evidence="4">
    <location>
        <begin position="93"/>
        <end position="176"/>
    </location>
</feature>
<feature type="region of interest" description="Disordered" evidence="3">
    <location>
        <begin position="522"/>
        <end position="548"/>
    </location>
</feature>
<dbReference type="PROSITE" id="PS50106">
    <property type="entry name" value="PDZ"/>
    <property type="match status" value="1"/>
</dbReference>
<dbReference type="InterPro" id="IPR052122">
    <property type="entry name" value="Intracell_Traff_Signaling_Reg"/>
</dbReference>
<dbReference type="InterPro" id="IPR036034">
    <property type="entry name" value="PDZ_sf"/>
</dbReference>
<dbReference type="InterPro" id="IPR001478">
    <property type="entry name" value="PDZ"/>
</dbReference>
<protein>
    <submittedName>
        <fullName evidence="5">SH3 and multiple ankyrin repeat domains protein 1</fullName>
    </submittedName>
</protein>
<dbReference type="EMBL" id="LNIX01000014">
    <property type="protein sequence ID" value="OXA46929.1"/>
    <property type="molecule type" value="Genomic_DNA"/>
</dbReference>
<dbReference type="SMART" id="SM00228">
    <property type="entry name" value="PDZ"/>
    <property type="match status" value="1"/>
</dbReference>
<feature type="compositionally biased region" description="Low complexity" evidence="3">
    <location>
        <begin position="451"/>
        <end position="461"/>
    </location>
</feature>
<evidence type="ECO:0000259" key="4">
    <source>
        <dbReference type="PROSITE" id="PS50106"/>
    </source>
</evidence>
<keyword evidence="2" id="KW-0963">Cytoplasm</keyword>
<feature type="region of interest" description="Disordered" evidence="3">
    <location>
        <begin position="308"/>
        <end position="327"/>
    </location>
</feature>
<gene>
    <name evidence="5" type="ORF">Fcan01_18536</name>
</gene>
<name>A0A226DNZ5_FOLCA</name>
<sequence length="607" mass="66099">MATSPSLSPPNGATPPKNFNSAAANSLSELAQSVKEKGLWIFGESESKRRVIKIEKRDGSYGFTLQARCRINRAGGVAVKVEDSNNVVGLLVDRHLEENPPRSYGVRYKHGNRETDFITYVNAVEKDGAAFHAGLREGDVILSINGQNMARVEHKSLVAFIRQCPTNLKMIVVSDERARKVELHMRYVHLQKKLQDKMRELDELNKTEKEILLGTFDGHSVDLVGTSCFNDPSSSSCCFCPTKPKTFALLDESKEKSKTMGGSTKSRNKDLYYECYRKSQSTKELHTTDSGDVTATTTTIGSIVGIQPAKKAQSGGELSTLPSSSSSSYVVGVTPGPNFNATPVVAGGNSNAGRCHHHHHHHHNNASSTHHQAKVGSTPSTSADTGGQGSSSKQWDNLMTTKSFGGYGFGFGYGYYPSKQGLSEHHHFSHPHHHNHHTHCSNHSHYYYNGGNNTSSNNKSSQQPCGGGAKMLSRRSSADSTTCHVGGEGSSSTRAFTNYTTYKMDGTTRVVARVTMGNIETSSGACTRTLPSTARSSSSSRQTPDAVSFLEKTLSDSSLNSERHKDFPKSISYFSKSSEADGHYSSDDDYEEYATEASFGPKNDIYV</sequence>
<feature type="region of interest" description="Disordered" evidence="3">
    <location>
        <begin position="451"/>
        <end position="490"/>
    </location>
</feature>
<comment type="caution">
    <text evidence="5">The sequence shown here is derived from an EMBL/GenBank/DDBJ whole genome shotgun (WGS) entry which is preliminary data.</text>
</comment>
<dbReference type="SUPFAM" id="SSF50156">
    <property type="entry name" value="PDZ domain-like"/>
    <property type="match status" value="1"/>
</dbReference>
<evidence type="ECO:0000313" key="6">
    <source>
        <dbReference type="Proteomes" id="UP000198287"/>
    </source>
</evidence>
<dbReference type="OMA" id="NGQNMAR"/>
<evidence type="ECO:0000256" key="3">
    <source>
        <dbReference type="SAM" id="MobiDB-lite"/>
    </source>
</evidence>
<dbReference type="PANTHER" id="PTHR15963:SF5">
    <property type="entry name" value="SHORT SPINDLE 6, ISOFORM A"/>
    <property type="match status" value="1"/>
</dbReference>
<dbReference type="OrthoDB" id="10041077at2759"/>
<dbReference type="STRING" id="158441.A0A226DNZ5"/>
<evidence type="ECO:0000256" key="2">
    <source>
        <dbReference type="ARBA" id="ARBA00022490"/>
    </source>
</evidence>
<dbReference type="Gene3D" id="2.30.42.10">
    <property type="match status" value="1"/>
</dbReference>
<dbReference type="AlphaFoldDB" id="A0A226DNZ5"/>
<dbReference type="Proteomes" id="UP000198287">
    <property type="component" value="Unassembled WGS sequence"/>
</dbReference>
<dbReference type="Pfam" id="PF00595">
    <property type="entry name" value="PDZ"/>
    <property type="match status" value="1"/>
</dbReference>
<feature type="compositionally biased region" description="Low complexity" evidence="3">
    <location>
        <begin position="527"/>
        <end position="541"/>
    </location>
</feature>
<reference evidence="5 6" key="1">
    <citation type="submission" date="2015-12" db="EMBL/GenBank/DDBJ databases">
        <title>The genome of Folsomia candida.</title>
        <authorList>
            <person name="Faddeeva A."/>
            <person name="Derks M.F."/>
            <person name="Anvar Y."/>
            <person name="Smit S."/>
            <person name="Van Straalen N."/>
            <person name="Roelofs D."/>
        </authorList>
    </citation>
    <scope>NUCLEOTIDE SEQUENCE [LARGE SCALE GENOMIC DNA]</scope>
    <source>
        <strain evidence="5 6">VU population</strain>
        <tissue evidence="5">Whole body</tissue>
    </source>
</reference>
<feature type="compositionally biased region" description="Polar residues" evidence="3">
    <location>
        <begin position="474"/>
        <end position="483"/>
    </location>
</feature>
<proteinExistence type="predicted"/>
<comment type="subcellular location">
    <subcellularLocation>
        <location evidence="1">Cytoplasm</location>
    </subcellularLocation>
</comment>
<feature type="region of interest" description="Disordered" evidence="3">
    <location>
        <begin position="341"/>
        <end position="396"/>
    </location>
</feature>
<dbReference type="GO" id="GO:0005737">
    <property type="term" value="C:cytoplasm"/>
    <property type="evidence" value="ECO:0007669"/>
    <property type="project" value="UniProtKB-SubCell"/>
</dbReference>
<feature type="region of interest" description="Disordered" evidence="3">
    <location>
        <begin position="1"/>
        <end position="20"/>
    </location>
</feature>
<feature type="compositionally biased region" description="Low complexity" evidence="3">
    <location>
        <begin position="314"/>
        <end position="327"/>
    </location>
</feature>
<keyword evidence="6" id="KW-1185">Reference proteome</keyword>